<evidence type="ECO:0000313" key="2">
    <source>
        <dbReference type="EMBL" id="GIX70328.1"/>
    </source>
</evidence>
<feature type="region of interest" description="Disordered" evidence="1">
    <location>
        <begin position="1"/>
        <end position="26"/>
    </location>
</feature>
<accession>A0AAV4MD96</accession>
<dbReference type="AlphaFoldDB" id="A0AAV4MD96"/>
<evidence type="ECO:0000313" key="3">
    <source>
        <dbReference type="Proteomes" id="UP001054837"/>
    </source>
</evidence>
<keyword evidence="3" id="KW-1185">Reference proteome</keyword>
<gene>
    <name evidence="2" type="ORF">CDAR_97831</name>
</gene>
<dbReference type="EMBL" id="BPLQ01000358">
    <property type="protein sequence ID" value="GIX70328.1"/>
    <property type="molecule type" value="Genomic_DNA"/>
</dbReference>
<dbReference type="Proteomes" id="UP001054837">
    <property type="component" value="Unassembled WGS sequence"/>
</dbReference>
<proteinExistence type="predicted"/>
<organism evidence="2 3">
    <name type="scientific">Caerostris darwini</name>
    <dbReference type="NCBI Taxonomy" id="1538125"/>
    <lineage>
        <taxon>Eukaryota</taxon>
        <taxon>Metazoa</taxon>
        <taxon>Ecdysozoa</taxon>
        <taxon>Arthropoda</taxon>
        <taxon>Chelicerata</taxon>
        <taxon>Arachnida</taxon>
        <taxon>Araneae</taxon>
        <taxon>Araneomorphae</taxon>
        <taxon>Entelegynae</taxon>
        <taxon>Araneoidea</taxon>
        <taxon>Araneidae</taxon>
        <taxon>Caerostris</taxon>
    </lineage>
</organism>
<sequence>MAHGHPAPRHKITLRHAPLATGFPRPTPGIVRHPFTDILPLTFQKSRVLKDFEREIKVPGVLRRILRNGSRFRQLLVKESLSVP</sequence>
<reference evidence="2 3" key="1">
    <citation type="submission" date="2021-06" db="EMBL/GenBank/DDBJ databases">
        <title>Caerostris darwini draft genome.</title>
        <authorList>
            <person name="Kono N."/>
            <person name="Arakawa K."/>
        </authorList>
    </citation>
    <scope>NUCLEOTIDE SEQUENCE [LARGE SCALE GENOMIC DNA]</scope>
</reference>
<evidence type="ECO:0000256" key="1">
    <source>
        <dbReference type="SAM" id="MobiDB-lite"/>
    </source>
</evidence>
<name>A0AAV4MD96_9ARAC</name>
<protein>
    <submittedName>
        <fullName evidence="2">Uncharacterized protein</fullName>
    </submittedName>
</protein>
<comment type="caution">
    <text evidence="2">The sequence shown here is derived from an EMBL/GenBank/DDBJ whole genome shotgun (WGS) entry which is preliminary data.</text>
</comment>
<feature type="compositionally biased region" description="Basic residues" evidence="1">
    <location>
        <begin position="1"/>
        <end position="14"/>
    </location>
</feature>